<feature type="transmembrane region" description="Helical" evidence="1">
    <location>
        <begin position="112"/>
        <end position="132"/>
    </location>
</feature>
<evidence type="ECO:0008006" key="4">
    <source>
        <dbReference type="Google" id="ProtNLM"/>
    </source>
</evidence>
<sequence length="753" mass="81795">MMDGTEHPGAAERELAHLILQALEDEELRQALDEELIGEDEIRELAVADGVIPARLRDERETFLRDPEQTMVVTTEIARPGRREMGVLTIALGVVLGYHLLLFGAWPAMPLWPALLGLAGYAAVVLTAGRWAHRRVLPLRQAVDLVVSGSAARLWQSFAVDGIVLPELRRIVRTERDPHYGTELTFRGVRDLYSEQTGTAPVITAGRAQLWHAVARSDTGAIALAGHRGVGKTTALRHVASGVLGEPRGPGPLTVIASAPARYDARDFVLYLHALLCKEVLHRVAGEGGEAGERRPAFARVTGPVRQRERARHALRRALGHASAIAVVALLGMWSWGGPAAFAAGLRRLLAGLPSSAWEEVPLLSAGRIGVLAAGALVALGLARDLVLLGVFVLRRLLGRRAGGSRPPADLRLRELQAVATRELRHIRFLQTFTTGWSGKFALPFQNEAGWTSSSQSAEQQLTYPEVVDQFRAFAEFAAEVLTRAEVAQRLIVAIDELDKIASPEHAQELVNDIKGIFDVRGCLFLVSVSDDAIIAFERRGIPARDAFDSAFTEMIRLENFTAEESWTWISRRILALPVQFCALCHCLSGGLPRDLGRYTVALLDVARDFDRPTLGPVTTALLRQDLARKAHAFRGAAATLESSRARSALIARIIAIPSFPGMDELAALAADLIGEVGDPALDALRHQVASYLLFCATVGQVFTDELTRDGLDGVPGGEVSLLALARRQLAADPGVSWELLEKFRVARGLSDR</sequence>
<evidence type="ECO:0000256" key="1">
    <source>
        <dbReference type="SAM" id="Phobius"/>
    </source>
</evidence>
<keyword evidence="3" id="KW-1185">Reference proteome</keyword>
<dbReference type="InterPro" id="IPR027417">
    <property type="entry name" value="P-loop_NTPase"/>
</dbReference>
<proteinExistence type="predicted"/>
<dbReference type="EMBL" id="CP113836">
    <property type="protein sequence ID" value="WAL62980.1"/>
    <property type="molecule type" value="Genomic_DNA"/>
</dbReference>
<feature type="transmembrane region" description="Helical" evidence="1">
    <location>
        <begin position="87"/>
        <end position="106"/>
    </location>
</feature>
<name>A0ABY7ASQ1_9PSEU</name>
<feature type="transmembrane region" description="Helical" evidence="1">
    <location>
        <begin position="318"/>
        <end position="337"/>
    </location>
</feature>
<organism evidence="2 3">
    <name type="scientific">Amycolatopsis cynarae</name>
    <dbReference type="NCBI Taxonomy" id="2995223"/>
    <lineage>
        <taxon>Bacteria</taxon>
        <taxon>Bacillati</taxon>
        <taxon>Actinomycetota</taxon>
        <taxon>Actinomycetes</taxon>
        <taxon>Pseudonocardiales</taxon>
        <taxon>Pseudonocardiaceae</taxon>
        <taxon>Amycolatopsis</taxon>
    </lineage>
</organism>
<evidence type="ECO:0000313" key="2">
    <source>
        <dbReference type="EMBL" id="WAL62980.1"/>
    </source>
</evidence>
<evidence type="ECO:0000313" key="3">
    <source>
        <dbReference type="Proteomes" id="UP001163203"/>
    </source>
</evidence>
<keyword evidence="1" id="KW-0812">Transmembrane</keyword>
<accession>A0ABY7ASQ1</accession>
<keyword evidence="1" id="KW-1133">Transmembrane helix</keyword>
<keyword evidence="1" id="KW-0472">Membrane</keyword>
<dbReference type="SUPFAM" id="SSF52540">
    <property type="entry name" value="P-loop containing nucleoside triphosphate hydrolases"/>
    <property type="match status" value="1"/>
</dbReference>
<reference evidence="2" key="1">
    <citation type="submission" date="2022-11" db="EMBL/GenBank/DDBJ databases">
        <authorList>
            <person name="Mo P."/>
        </authorList>
    </citation>
    <scope>NUCLEOTIDE SEQUENCE</scope>
    <source>
        <strain evidence="2">HUAS 11-8</strain>
    </source>
</reference>
<dbReference type="Proteomes" id="UP001163203">
    <property type="component" value="Chromosome"/>
</dbReference>
<gene>
    <name evidence="2" type="ORF">ORV05_18215</name>
</gene>
<protein>
    <recommendedName>
        <fullName evidence="4">KAP NTPase domain-containing protein</fullName>
    </recommendedName>
</protein>